<dbReference type="Proteomes" id="UP000789702">
    <property type="component" value="Unassembled WGS sequence"/>
</dbReference>
<feature type="non-terminal residue" evidence="1">
    <location>
        <position position="1"/>
    </location>
</feature>
<keyword evidence="2" id="KW-1185">Reference proteome</keyword>
<sequence length="382" mass="41671">TDFAAILLSNKIYFYGGWNSSVLNDFFYIDLSQSFDASNPPFQFNFTLTQKGGYSAITYEDEMIIFGGYDTVGNINDLVIIKEVPSNFIRTITSTSSSNPNSWPSQRKWSTAVIDFTKAKMYVWGGSETVNPNNAINDGAIYILDVLNYSWSINTVPTQPIGRQRNTATLIPDGNIIMIGGIFNPDIAQLDIYNTITGQWSQKIATIIGSVSARWGHTATLATNNQSIIMFGGISNSSETIDGIAVLNLTNYIWTLITPSGNSPSETPNSHTATLYDDYIFFAFGNPRALNPNPNITNTTSTTGASNVSNNLNIGIIVGSVVGCVVGVALLVTIGYLIYYNNKLKKEIRAGNVHVSANEVVDNRINVNRVANNESANNEVVF</sequence>
<accession>A0ACA9NR77</accession>
<evidence type="ECO:0000313" key="1">
    <source>
        <dbReference type="EMBL" id="CAG8662406.1"/>
    </source>
</evidence>
<protein>
    <submittedName>
        <fullName evidence="1">15748_t:CDS:1</fullName>
    </submittedName>
</protein>
<proteinExistence type="predicted"/>
<name>A0ACA9NR77_9GLOM</name>
<organism evidence="1 2">
    <name type="scientific">Dentiscutata heterogama</name>
    <dbReference type="NCBI Taxonomy" id="1316150"/>
    <lineage>
        <taxon>Eukaryota</taxon>
        <taxon>Fungi</taxon>
        <taxon>Fungi incertae sedis</taxon>
        <taxon>Mucoromycota</taxon>
        <taxon>Glomeromycotina</taxon>
        <taxon>Glomeromycetes</taxon>
        <taxon>Diversisporales</taxon>
        <taxon>Gigasporaceae</taxon>
        <taxon>Dentiscutata</taxon>
    </lineage>
</organism>
<comment type="caution">
    <text evidence="1">The sequence shown here is derived from an EMBL/GenBank/DDBJ whole genome shotgun (WGS) entry which is preliminary data.</text>
</comment>
<dbReference type="EMBL" id="CAJVPU010017898">
    <property type="protein sequence ID" value="CAG8662406.1"/>
    <property type="molecule type" value="Genomic_DNA"/>
</dbReference>
<evidence type="ECO:0000313" key="2">
    <source>
        <dbReference type="Proteomes" id="UP000789702"/>
    </source>
</evidence>
<feature type="non-terminal residue" evidence="1">
    <location>
        <position position="382"/>
    </location>
</feature>
<reference evidence="1" key="1">
    <citation type="submission" date="2021-06" db="EMBL/GenBank/DDBJ databases">
        <authorList>
            <person name="Kallberg Y."/>
            <person name="Tangrot J."/>
            <person name="Rosling A."/>
        </authorList>
    </citation>
    <scope>NUCLEOTIDE SEQUENCE</scope>
    <source>
        <strain evidence="1">IL203A</strain>
    </source>
</reference>
<gene>
    <name evidence="1" type="ORF">DHETER_LOCUS9812</name>
</gene>